<accession>A0A0A0BZV9</accession>
<name>A0A0A0BZV9_9CELL</name>
<feature type="transmembrane region" description="Helical" evidence="1">
    <location>
        <begin position="44"/>
        <end position="63"/>
    </location>
</feature>
<proteinExistence type="predicted"/>
<organism evidence="2 3">
    <name type="scientific">Cellulomonas bogoriensis 69B4 = DSM 16987</name>
    <dbReference type="NCBI Taxonomy" id="1386082"/>
    <lineage>
        <taxon>Bacteria</taxon>
        <taxon>Bacillati</taxon>
        <taxon>Actinomycetota</taxon>
        <taxon>Actinomycetes</taxon>
        <taxon>Micrococcales</taxon>
        <taxon>Cellulomonadaceae</taxon>
        <taxon>Cellulomonas</taxon>
    </lineage>
</organism>
<feature type="transmembrane region" description="Helical" evidence="1">
    <location>
        <begin position="20"/>
        <end position="38"/>
    </location>
</feature>
<dbReference type="RefSeq" id="WP_035057904.1">
    <property type="nucleotide sequence ID" value="NZ_AXCZ01000019.1"/>
</dbReference>
<gene>
    <name evidence="2" type="ORF">N869_07710</name>
</gene>
<evidence type="ECO:0000313" key="3">
    <source>
        <dbReference type="Proteomes" id="UP000054314"/>
    </source>
</evidence>
<evidence type="ECO:0000256" key="1">
    <source>
        <dbReference type="SAM" id="Phobius"/>
    </source>
</evidence>
<evidence type="ECO:0000313" key="2">
    <source>
        <dbReference type="EMBL" id="KGM13938.1"/>
    </source>
</evidence>
<comment type="caution">
    <text evidence="2">The sequence shown here is derived from an EMBL/GenBank/DDBJ whole genome shotgun (WGS) entry which is preliminary data.</text>
</comment>
<keyword evidence="1" id="KW-1133">Transmembrane helix</keyword>
<dbReference type="AlphaFoldDB" id="A0A0A0BZV9"/>
<dbReference type="EMBL" id="AXCZ01000019">
    <property type="protein sequence ID" value="KGM13938.1"/>
    <property type="molecule type" value="Genomic_DNA"/>
</dbReference>
<dbReference type="Proteomes" id="UP000054314">
    <property type="component" value="Unassembled WGS sequence"/>
</dbReference>
<keyword evidence="3" id="KW-1185">Reference proteome</keyword>
<sequence>MGRRAARPDREQSPSPTDVAVLAGTCALVTVVVLRWVGSGWVTALLLGGGAAVVVLAGSWMTYRGTGR</sequence>
<keyword evidence="1" id="KW-0812">Transmembrane</keyword>
<keyword evidence="1" id="KW-0472">Membrane</keyword>
<protein>
    <submittedName>
        <fullName evidence="2">Uncharacterized protein</fullName>
    </submittedName>
</protein>
<reference evidence="2 3" key="1">
    <citation type="submission" date="2013-08" db="EMBL/GenBank/DDBJ databases">
        <title>Genome sequencing of Cellulomonas bogoriensis 69B4.</title>
        <authorList>
            <person name="Chen F."/>
            <person name="Li Y."/>
            <person name="Wang G."/>
        </authorList>
    </citation>
    <scope>NUCLEOTIDE SEQUENCE [LARGE SCALE GENOMIC DNA]</scope>
    <source>
        <strain evidence="2 3">69B4</strain>
    </source>
</reference>